<reference evidence="2 3" key="1">
    <citation type="journal article" date="2008" name="Int. J. Syst. Evol. Microbiol.">
        <title>Bizionia argentinensis sp. nov., isolated from surface marine water in Antarctica.</title>
        <authorList>
            <person name="Bercovich A."/>
            <person name="Vazquez S.C."/>
            <person name="Yankilevich P."/>
            <person name="Coria S.H."/>
            <person name="Foti M."/>
            <person name="Hernandez E."/>
            <person name="Vidal A."/>
            <person name="Ruberto L."/>
            <person name="Melo C."/>
            <person name="Marenssi S."/>
            <person name="Criscuolo M."/>
            <person name="Memoli M."/>
            <person name="Arguelles M."/>
            <person name="Mac Cormack W.P."/>
        </authorList>
    </citation>
    <scope>NUCLEOTIDE SEQUENCE [LARGE SCALE GENOMIC DNA]</scope>
    <source>
        <strain evidence="2 3">JUB59</strain>
    </source>
</reference>
<dbReference type="eggNOG" id="COG4980">
    <property type="taxonomic scope" value="Bacteria"/>
</dbReference>
<keyword evidence="1" id="KW-0812">Transmembrane</keyword>
<comment type="caution">
    <text evidence="2">The sequence shown here is derived from an EMBL/GenBank/DDBJ whole genome shotgun (WGS) entry which is preliminary data.</text>
</comment>
<protein>
    <submittedName>
        <fullName evidence="2">YtxH domain-containing protein</fullName>
    </submittedName>
</protein>
<keyword evidence="3" id="KW-1185">Reference proteome</keyword>
<dbReference type="OrthoDB" id="598035at2"/>
<dbReference type="PATRIC" id="fig|1046627.3.peg.749"/>
<dbReference type="SUPFAM" id="SSF58113">
    <property type="entry name" value="Apolipoprotein A-I"/>
    <property type="match status" value="1"/>
</dbReference>
<dbReference type="Gene3D" id="1.20.120.20">
    <property type="entry name" value="Apolipoprotein"/>
    <property type="match status" value="1"/>
</dbReference>
<proteinExistence type="predicted"/>
<dbReference type="AlphaFoldDB" id="G2EB34"/>
<dbReference type="PANTHER" id="PTHR35792:SF2">
    <property type="entry name" value="GENERAL STRESS PROTEIN"/>
    <property type="match status" value="1"/>
</dbReference>
<evidence type="ECO:0000313" key="2">
    <source>
        <dbReference type="EMBL" id="EGV44286.1"/>
    </source>
</evidence>
<accession>G2EB34</accession>
<keyword evidence="1" id="KW-1133">Transmembrane helix</keyword>
<name>G2EB34_9FLAO</name>
<keyword evidence="1" id="KW-0472">Membrane</keyword>
<organism evidence="2 3">
    <name type="scientific">Bizionia argentinensis JUB59</name>
    <dbReference type="NCBI Taxonomy" id="1046627"/>
    <lineage>
        <taxon>Bacteria</taxon>
        <taxon>Pseudomonadati</taxon>
        <taxon>Bacteroidota</taxon>
        <taxon>Flavobacteriia</taxon>
        <taxon>Flavobacteriales</taxon>
        <taxon>Flavobacteriaceae</taxon>
        <taxon>Bizionia</taxon>
    </lineage>
</organism>
<evidence type="ECO:0000313" key="3">
    <source>
        <dbReference type="Proteomes" id="UP000003730"/>
    </source>
</evidence>
<gene>
    <name evidence="2" type="ORF">BZARG_717</name>
</gene>
<dbReference type="STRING" id="1046627.BZARG_717"/>
<feature type="transmembrane region" description="Helical" evidence="1">
    <location>
        <begin position="6"/>
        <end position="26"/>
    </location>
</feature>
<sequence length="109" mass="11825">MGKESNAILGLLAGTAIGVTLGILFAPDKGANTRQRIAEETAHARDTMSEGAHNLKDKISSTVSNKKENLDDQLESLVSNVSHKTEDVITSLEKKLSEMKSKNKKFQKS</sequence>
<evidence type="ECO:0000256" key="1">
    <source>
        <dbReference type="SAM" id="Phobius"/>
    </source>
</evidence>
<dbReference type="PANTHER" id="PTHR35792">
    <property type="entry name" value="GENERAL STRESS PROTEIN"/>
    <property type="match status" value="1"/>
</dbReference>
<dbReference type="Proteomes" id="UP000003730">
    <property type="component" value="Unassembled WGS sequence"/>
</dbReference>
<dbReference type="InterPro" id="IPR052928">
    <property type="entry name" value="Desiccation-related_membrane"/>
</dbReference>
<dbReference type="Pfam" id="PF12732">
    <property type="entry name" value="YtxH"/>
    <property type="match status" value="1"/>
</dbReference>
<dbReference type="EMBL" id="AFXZ01000009">
    <property type="protein sequence ID" value="EGV44286.1"/>
    <property type="molecule type" value="Genomic_DNA"/>
</dbReference>
<dbReference type="InterPro" id="IPR024623">
    <property type="entry name" value="YtxH"/>
</dbReference>
<dbReference type="RefSeq" id="WP_008635406.1">
    <property type="nucleotide sequence ID" value="NZ_AFXZ01000009.1"/>
</dbReference>